<dbReference type="Proteomes" id="UP000092605">
    <property type="component" value="Unassembled WGS sequence"/>
</dbReference>
<evidence type="ECO:0000313" key="4">
    <source>
        <dbReference type="Proteomes" id="UP000323392"/>
    </source>
</evidence>
<organism evidence="1 3">
    <name type="scientific">Alkalithermobacter thermoalcaliphilus JW-YL-7 = DSM 7308</name>
    <dbReference type="NCBI Taxonomy" id="1121328"/>
    <lineage>
        <taxon>Bacteria</taxon>
        <taxon>Bacillati</taxon>
        <taxon>Bacillota</taxon>
        <taxon>Clostridia</taxon>
        <taxon>Peptostreptococcales</taxon>
        <taxon>Tepidibacteraceae</taxon>
        <taxon>Alkalithermobacter</taxon>
    </lineage>
</organism>
<dbReference type="EMBL" id="LSFY01000001">
    <property type="protein sequence ID" value="KXZ40108.1"/>
    <property type="molecule type" value="Genomic_DNA"/>
</dbReference>
<accession>A0A150FRA8</accession>
<reference evidence="2 4" key="2">
    <citation type="submission" date="2016-11" db="EMBL/GenBank/DDBJ databases">
        <authorList>
            <person name="Varghese N."/>
            <person name="Submissions S."/>
        </authorList>
    </citation>
    <scope>NUCLEOTIDE SEQUENCE [LARGE SCALE GENOMIC DNA]</scope>
    <source>
        <strain evidence="2 4">DSM 7308</strain>
    </source>
</reference>
<dbReference type="OrthoDB" id="1950369at2"/>
<reference evidence="1 3" key="1">
    <citation type="submission" date="2016-02" db="EMBL/GenBank/DDBJ databases">
        <title>Draft genome sequence for Clostridium paradoxum JW-YL-7.</title>
        <authorList>
            <person name="Utturkar S.M."/>
            <person name="Lancaster A."/>
            <person name="Poole F.L."/>
            <person name="Adams M.W."/>
            <person name="Brown S.D."/>
        </authorList>
    </citation>
    <scope>NUCLEOTIDE SEQUENCE [LARGE SCALE GENOMIC DNA]</scope>
    <source>
        <strain evidence="1 3">JW-YL-7</strain>
    </source>
</reference>
<proteinExistence type="predicted"/>
<dbReference type="Proteomes" id="UP000323392">
    <property type="component" value="Unassembled WGS sequence"/>
</dbReference>
<evidence type="ECO:0000313" key="3">
    <source>
        <dbReference type="Proteomes" id="UP000092605"/>
    </source>
</evidence>
<sequence precursor="true">MKKIICILSLLLLINIFTLAFRSYSNIIPIGIVDSYLNSENVYEKQQLKKQIITSILNATGYDKWLEYVDYIDMKIYKNINDSDKKEEILFALNLSKDSALIAIYEKLNNTTYLYKNKITNLVPVKNVTFLNNFLAIEQVIDERFGAFFIDNFIQIYLYDDNVYKSVFKQSVDYEEIYKAIWVDKNAPDNLWNKTKIVASIDYLDEDPFKILYIVTTSRYKAESASFPKDENFKKESEKTEKHLYVWDQQRKSFVLKEKTDIKKEQPKI</sequence>
<gene>
    <name evidence="1" type="ORF">JWYL7_1183</name>
    <name evidence="2" type="ORF">SAMN05661008_01313</name>
</gene>
<dbReference type="STRING" id="1121328.JWYL7_1183"/>
<dbReference type="PATRIC" id="fig|1121328.3.peg.1192"/>
<keyword evidence="4" id="KW-1185">Reference proteome</keyword>
<protein>
    <submittedName>
        <fullName evidence="1">Uncharacterized protein</fullName>
    </submittedName>
</protein>
<evidence type="ECO:0000313" key="2">
    <source>
        <dbReference type="EMBL" id="SHL01989.1"/>
    </source>
</evidence>
<dbReference type="RefSeq" id="WP_066070412.1">
    <property type="nucleotide sequence ID" value="NZ_FRBG01000009.1"/>
</dbReference>
<evidence type="ECO:0000313" key="1">
    <source>
        <dbReference type="EMBL" id="KXZ40108.1"/>
    </source>
</evidence>
<name>A0A150FRA8_CLOPD</name>
<comment type="caution">
    <text evidence="1">The sequence shown here is derived from an EMBL/GenBank/DDBJ whole genome shotgun (WGS) entry which is preliminary data.</text>
</comment>
<dbReference type="AlphaFoldDB" id="A0A150FRA8"/>
<dbReference type="EMBL" id="FRBG01000009">
    <property type="protein sequence ID" value="SHL01989.1"/>
    <property type="molecule type" value="Genomic_DNA"/>
</dbReference>